<feature type="transmembrane region" description="Helical" evidence="1">
    <location>
        <begin position="113"/>
        <end position="129"/>
    </location>
</feature>
<dbReference type="AlphaFoldDB" id="A1BBJ0"/>
<dbReference type="OrthoDB" id="9813718at2"/>
<feature type="domain" description="DUF4010" evidence="3">
    <location>
        <begin position="183"/>
        <end position="391"/>
    </location>
</feature>
<sequence length="423" mass="43035">MHQDQVLSRLAVSLAIGLLVGLERGWRTRDEREHQRAAGLRTFALAGLTGGATGVLALDYGGVVIGIVFCGFALVFAAFQWLESRLDRDVSATSAVAGMLVFLLGALAVTGPLVPAVAAAVAMTLLLAGREHLHRWVAALSWAEIRAILTLAAMSFLLLPVIPDRSIDPWDAVNLREIWLLAILIAGISFVGYVAVRVFGDRLGIVVMAAAGGLASSTATTLAFARLGKAEPGAARLLAAGILISGVVMLVRVGVVTVGLNRALLGHLALPLAAAAVVMAGGAAAILLRRRQAQAGPVLPINNPLAVGTALKIAGFIAAVLLAAEILRRQYGDVGVLIIAAISGIADVDAVSISMARLGGGDLAVPVAAQAILIAVAVNTVSKAVLAGLVGGRRIGITVAGLSALALAAGLAAVWAQVAWTGA</sequence>
<accession>A1BBJ0</accession>
<gene>
    <name evidence="4" type="ordered locus">Pden_4823</name>
</gene>
<dbReference type="Pfam" id="PF13194">
    <property type="entry name" value="DUF4010"/>
    <property type="match status" value="1"/>
</dbReference>
<reference evidence="5" key="1">
    <citation type="submission" date="2006-12" db="EMBL/GenBank/DDBJ databases">
        <title>Complete sequence of plasmid 1 of Paracoccus denitrificans PD1222.</title>
        <authorList>
            <person name="Copeland A."/>
            <person name="Lucas S."/>
            <person name="Lapidus A."/>
            <person name="Barry K."/>
            <person name="Detter J.C."/>
            <person name="Glavina del Rio T."/>
            <person name="Hammon N."/>
            <person name="Israni S."/>
            <person name="Dalin E."/>
            <person name="Tice H."/>
            <person name="Pitluck S."/>
            <person name="Munk A.C."/>
            <person name="Brettin T."/>
            <person name="Bruce D."/>
            <person name="Han C."/>
            <person name="Tapia R."/>
            <person name="Gilna P."/>
            <person name="Schmutz J."/>
            <person name="Larimer F."/>
            <person name="Land M."/>
            <person name="Hauser L."/>
            <person name="Kyrpides N."/>
            <person name="Lykidis A."/>
            <person name="Spiro S."/>
            <person name="Richardson D.J."/>
            <person name="Moir J.W.B."/>
            <person name="Ferguson S.J."/>
            <person name="van Spanning R.J.M."/>
            <person name="Richardson P."/>
        </authorList>
    </citation>
    <scope>NUCLEOTIDE SEQUENCE [LARGE SCALE GENOMIC DNA]</scope>
    <source>
        <strain evidence="5">Pd 1222</strain>
        <plasmid evidence="5">pPD1222</plasmid>
    </source>
</reference>
<keyword evidence="1" id="KW-0472">Membrane</keyword>
<feature type="transmembrane region" description="Helical" evidence="1">
    <location>
        <begin position="367"/>
        <end position="390"/>
    </location>
</feature>
<evidence type="ECO:0000256" key="1">
    <source>
        <dbReference type="SAM" id="Phobius"/>
    </source>
</evidence>
<dbReference type="GeneID" id="93454250"/>
<feature type="transmembrane region" description="Helical" evidence="1">
    <location>
        <begin position="136"/>
        <end position="158"/>
    </location>
</feature>
<organism evidence="4 5">
    <name type="scientific">Paracoccus denitrificans (strain Pd 1222)</name>
    <dbReference type="NCBI Taxonomy" id="318586"/>
    <lineage>
        <taxon>Bacteria</taxon>
        <taxon>Pseudomonadati</taxon>
        <taxon>Pseudomonadota</taxon>
        <taxon>Alphaproteobacteria</taxon>
        <taxon>Rhodobacterales</taxon>
        <taxon>Paracoccaceae</taxon>
        <taxon>Paracoccus</taxon>
    </lineage>
</organism>
<dbReference type="PANTHER" id="PTHR39084:SF1">
    <property type="entry name" value="DUF4010 DOMAIN-CONTAINING PROTEIN"/>
    <property type="match status" value="1"/>
</dbReference>
<keyword evidence="5" id="KW-1185">Reference proteome</keyword>
<dbReference type="EnsemblBacteria" id="ABL72884">
    <property type="protein sequence ID" value="ABL72884"/>
    <property type="gene ID" value="Pden_4823"/>
</dbReference>
<dbReference type="KEGG" id="pde:Pden_4823"/>
<dbReference type="HOGENOM" id="CLU_036781_1_1_5"/>
<evidence type="ECO:0000313" key="5">
    <source>
        <dbReference type="Proteomes" id="UP000000361"/>
    </source>
</evidence>
<feature type="transmembrane region" description="Helical" evidence="1">
    <location>
        <begin position="203"/>
        <end position="225"/>
    </location>
</feature>
<feature type="transmembrane region" description="Helical" evidence="1">
    <location>
        <begin position="178"/>
        <end position="196"/>
    </location>
</feature>
<feature type="transmembrane region" description="Helical" evidence="1">
    <location>
        <begin position="308"/>
        <end position="327"/>
    </location>
</feature>
<dbReference type="EMBL" id="CP000491">
    <property type="protein sequence ID" value="ABL72884.1"/>
    <property type="molecule type" value="Genomic_DNA"/>
</dbReference>
<proteinExistence type="predicted"/>
<dbReference type="eggNOG" id="COG3174">
    <property type="taxonomic scope" value="Bacteria"/>
</dbReference>
<dbReference type="Pfam" id="PF02308">
    <property type="entry name" value="MgtC"/>
    <property type="match status" value="1"/>
</dbReference>
<feature type="transmembrane region" description="Helical" evidence="1">
    <location>
        <begin position="237"/>
        <end position="261"/>
    </location>
</feature>
<name>A1BBJ0_PARDP</name>
<keyword evidence="4" id="KW-0614">Plasmid</keyword>
<keyword evidence="1" id="KW-0812">Transmembrane</keyword>
<evidence type="ECO:0000259" key="2">
    <source>
        <dbReference type="Pfam" id="PF02308"/>
    </source>
</evidence>
<feature type="transmembrane region" description="Helical" evidence="1">
    <location>
        <begin position="268"/>
        <end position="288"/>
    </location>
</feature>
<feature type="transmembrane region" description="Helical" evidence="1">
    <location>
        <begin position="63"/>
        <end position="82"/>
    </location>
</feature>
<feature type="transmembrane region" description="Helical" evidence="1">
    <location>
        <begin position="334"/>
        <end position="355"/>
    </location>
</feature>
<protein>
    <submittedName>
        <fullName evidence="4">Membrane protein</fullName>
    </submittedName>
</protein>
<evidence type="ECO:0000313" key="4">
    <source>
        <dbReference type="EMBL" id="ABL72884.1"/>
    </source>
</evidence>
<feature type="domain" description="MgtC/SapB/SrpB/YhiD N-terminal" evidence="2">
    <location>
        <begin position="10"/>
        <end position="135"/>
    </location>
</feature>
<dbReference type="RefSeq" id="WP_011751043.1">
    <property type="nucleotide sequence ID" value="NC_008688.1"/>
</dbReference>
<dbReference type="InterPro" id="IPR025105">
    <property type="entry name" value="DUF4010"/>
</dbReference>
<feature type="transmembrane region" description="Helical" evidence="1">
    <location>
        <begin position="6"/>
        <end position="26"/>
    </location>
</feature>
<feature type="transmembrane region" description="Helical" evidence="1">
    <location>
        <begin position="397"/>
        <end position="420"/>
    </location>
</feature>
<geneLocation type="plasmid" evidence="5">
    <name>pPD1222</name>
</geneLocation>
<dbReference type="InterPro" id="IPR049177">
    <property type="entry name" value="MgtC_SapB_SrpB_YhiD_N"/>
</dbReference>
<evidence type="ECO:0000259" key="3">
    <source>
        <dbReference type="Pfam" id="PF13194"/>
    </source>
</evidence>
<keyword evidence="1" id="KW-1133">Transmembrane helix</keyword>
<dbReference type="Proteomes" id="UP000000361">
    <property type="component" value="Chromosome 1"/>
</dbReference>
<dbReference type="PANTHER" id="PTHR39084">
    <property type="entry name" value="MEMBRANE PROTEIN-RELATED"/>
    <property type="match status" value="1"/>
</dbReference>